<sequence length="97" mass="10926">MGVGAMAEIGTIGQLLITFLFELITFIILLGDLAGFSCFWRFFLLNLSGWWGGRVVECGGLEHRYTRKSIVSSNLTPTANFHFLFLLRGICPVYRFS</sequence>
<dbReference type="Proteomes" id="UP000034837">
    <property type="component" value="Unassembled WGS sequence"/>
</dbReference>
<dbReference type="AlphaFoldDB" id="A0A0G1A7W0"/>
<evidence type="ECO:0000256" key="1">
    <source>
        <dbReference type="SAM" id="Phobius"/>
    </source>
</evidence>
<keyword evidence="1" id="KW-1133">Transmembrane helix</keyword>
<evidence type="ECO:0008006" key="4">
    <source>
        <dbReference type="Google" id="ProtNLM"/>
    </source>
</evidence>
<gene>
    <name evidence="2" type="ORF">UV20_C0003G0069</name>
</gene>
<feature type="transmembrane region" description="Helical" evidence="1">
    <location>
        <begin position="12"/>
        <end position="40"/>
    </location>
</feature>
<accession>A0A0G1A7W0</accession>
<comment type="caution">
    <text evidence="2">The sequence shown here is derived from an EMBL/GenBank/DDBJ whole genome shotgun (WGS) entry which is preliminary data.</text>
</comment>
<keyword evidence="1" id="KW-0812">Transmembrane</keyword>
<evidence type="ECO:0000313" key="3">
    <source>
        <dbReference type="Proteomes" id="UP000034837"/>
    </source>
</evidence>
<name>A0A0G1A7W0_9BACT</name>
<dbReference type="EMBL" id="LCDO01000003">
    <property type="protein sequence ID" value="KKS57127.1"/>
    <property type="molecule type" value="Genomic_DNA"/>
</dbReference>
<protein>
    <recommendedName>
        <fullName evidence="4">Transmembrane protein</fullName>
    </recommendedName>
</protein>
<reference evidence="2 3" key="1">
    <citation type="journal article" date="2015" name="Nature">
        <title>rRNA introns, odd ribosomes, and small enigmatic genomes across a large radiation of phyla.</title>
        <authorList>
            <person name="Brown C.T."/>
            <person name="Hug L.A."/>
            <person name="Thomas B.C."/>
            <person name="Sharon I."/>
            <person name="Castelle C.J."/>
            <person name="Singh A."/>
            <person name="Wilkins M.J."/>
            <person name="Williams K.H."/>
            <person name="Banfield J.F."/>
        </authorList>
    </citation>
    <scope>NUCLEOTIDE SEQUENCE [LARGE SCALE GENOMIC DNA]</scope>
</reference>
<evidence type="ECO:0000313" key="2">
    <source>
        <dbReference type="EMBL" id="KKS57127.1"/>
    </source>
</evidence>
<proteinExistence type="predicted"/>
<keyword evidence="1" id="KW-0472">Membrane</keyword>
<organism evidence="2 3">
    <name type="scientific">Candidatus Magasanikbacteria bacterium GW2011_GWA2_42_32</name>
    <dbReference type="NCBI Taxonomy" id="1619039"/>
    <lineage>
        <taxon>Bacteria</taxon>
        <taxon>Candidatus Magasanikiibacteriota</taxon>
    </lineage>
</organism>